<evidence type="ECO:0000256" key="16">
    <source>
        <dbReference type="ARBA" id="ARBA00023180"/>
    </source>
</evidence>
<dbReference type="Pfam" id="PF07714">
    <property type="entry name" value="PK_Tyr_Ser-Thr"/>
    <property type="match status" value="1"/>
</dbReference>
<dbReference type="Gene3D" id="3.30.200.20">
    <property type="entry name" value="Phosphorylase Kinase, domain 1"/>
    <property type="match status" value="1"/>
</dbReference>
<keyword evidence="12 21" id="KW-1133">Transmembrane helix</keyword>
<keyword evidence="14" id="KW-1015">Disulfide bond</keyword>
<dbReference type="FunFam" id="2.90.10.10:FF:000005">
    <property type="entry name" value="G-type lectin S-receptor-like serine/threonine-protein kinase"/>
    <property type="match status" value="1"/>
</dbReference>
<dbReference type="Pfam" id="PF08276">
    <property type="entry name" value="PAN_2"/>
    <property type="match status" value="1"/>
</dbReference>
<evidence type="ECO:0000313" key="27">
    <source>
        <dbReference type="EMBL" id="KAE8686260.1"/>
    </source>
</evidence>
<keyword evidence="28" id="KW-1185">Reference proteome</keyword>
<evidence type="ECO:0000259" key="23">
    <source>
        <dbReference type="PROSITE" id="PS50011"/>
    </source>
</evidence>
<dbReference type="Gene3D" id="1.10.510.10">
    <property type="entry name" value="Transferase(Phosphotransferase) domain 1"/>
    <property type="match status" value="1"/>
</dbReference>
<evidence type="ECO:0000256" key="19">
    <source>
        <dbReference type="PIRNR" id="PIRNR000641"/>
    </source>
</evidence>
<dbReference type="InterPro" id="IPR008271">
    <property type="entry name" value="Ser/Thr_kinase_AS"/>
</dbReference>
<dbReference type="FunFam" id="3.30.200.20:FF:000330">
    <property type="entry name" value="G-type lectin S-receptor-like serine/threonine-protein kinase At4g03230"/>
    <property type="match status" value="1"/>
</dbReference>
<dbReference type="SUPFAM" id="SSF51110">
    <property type="entry name" value="alpha-D-mannose-specific plant lectins"/>
    <property type="match status" value="1"/>
</dbReference>
<feature type="transmembrane region" description="Helical" evidence="21">
    <location>
        <begin position="450"/>
        <end position="472"/>
    </location>
</feature>
<keyword evidence="3 19" id="KW-0723">Serine/threonine-protein kinase</keyword>
<dbReference type="Proteomes" id="UP000436088">
    <property type="component" value="Unassembled WGS sequence"/>
</dbReference>
<dbReference type="InterPro" id="IPR001480">
    <property type="entry name" value="Bulb-type_lectin_dom"/>
</dbReference>
<comment type="catalytic activity">
    <reaction evidence="17 19">
        <text>L-threonyl-[protein] + ATP = O-phospho-L-threonyl-[protein] + ADP + H(+)</text>
        <dbReference type="Rhea" id="RHEA:46608"/>
        <dbReference type="Rhea" id="RHEA-COMP:11060"/>
        <dbReference type="Rhea" id="RHEA-COMP:11605"/>
        <dbReference type="ChEBI" id="CHEBI:15378"/>
        <dbReference type="ChEBI" id="CHEBI:30013"/>
        <dbReference type="ChEBI" id="CHEBI:30616"/>
        <dbReference type="ChEBI" id="CHEBI:61977"/>
        <dbReference type="ChEBI" id="CHEBI:456216"/>
        <dbReference type="EC" id="2.7.11.1"/>
    </reaction>
</comment>
<dbReference type="PROSITE" id="PS00108">
    <property type="entry name" value="PROTEIN_KINASE_ST"/>
    <property type="match status" value="1"/>
</dbReference>
<sequence length="842" mass="94717">MLWAMTDLMNPIQWLLILQFMFFLSRFCLSADTITQYHFIEDNDEMIISGGKSFALGFFGPENSRNRYVGIWYHQIPDKVVVWVANRDNPITDNSGILRIDSLGNLALFHRNQTLPVWSTNISITGTRNTFAQILDSGNLVLLQNDTRKVVLWQSFDHPSNTWLPSMKLGLNFRTGLNRTITSWKSPDDPGFGNYSFMMNPNGSPQMFLYKGSTPLWRSGPWTGQRWSGMPAMANKFVLDADFVYSEDEVSYSSSMKNASNILRRVTNETGILEGLIWNHEDQRWIAMYSHPNEKCDFYGHCGPNAYCNPYRTGDFECACFPGFEPKSPEAWLLRNGAAGCVRKRGISMCGNGEGFIKFLHVKVPDTSAAHIDTTVGLKQCKEKCLRDCSCMAYASAYSETNRGAGCLTWQGDLFDARTFTCTGQDLYIRVDANELARYTKKGLLQKKGVLAVIIVSSTVVFIILVAFFHCFGRRLRSARARNSENMFSFTTFEDPLGVREIKESRRNSDLPFFDFSAISAATNNFSSDNKLGQGGFGPVYKGVLLNGSEVAVKRLSKYSGQGLEEFKNEIVLIAKLQHRNLVRLLGCCVEGEEKMVIYEFLPNKSLDSIIFDESKRSLLDWKKRLEIICGIARGMLYLHQDSRLRVIHRDLKASNVLLDATMNPKISDFGMARIFGAEQIEGNTKHVVGTYGYMSPEYAMHGHFSMKSDVYSFGVLLLEIITGKKNSSNFPDTPSLNLVGHVWELWKENKALEIVDSALADSYSADEFLKCIQIGLLCVQEHATQRPTISTVVFMFGNETTIPLPKHPAFVVKKINKGDTISSSEETNSVNGVTVSVIQAR</sequence>
<evidence type="ECO:0000256" key="3">
    <source>
        <dbReference type="ARBA" id="ARBA00022527"/>
    </source>
</evidence>
<evidence type="ECO:0000256" key="12">
    <source>
        <dbReference type="ARBA" id="ARBA00022989"/>
    </source>
</evidence>
<dbReference type="EC" id="2.7.11.1" evidence="19"/>
<dbReference type="PROSITE" id="PS50011">
    <property type="entry name" value="PROTEIN_KINASE_DOM"/>
    <property type="match status" value="1"/>
</dbReference>
<feature type="domain" description="Protein kinase" evidence="23">
    <location>
        <begin position="526"/>
        <end position="811"/>
    </location>
</feature>
<dbReference type="InterPro" id="IPR000858">
    <property type="entry name" value="S_locus_glycoprot_dom"/>
</dbReference>
<dbReference type="GO" id="GO:0004674">
    <property type="term" value="F:protein serine/threonine kinase activity"/>
    <property type="evidence" value="ECO:0007669"/>
    <property type="project" value="UniProtKB-KW"/>
</dbReference>
<evidence type="ECO:0000256" key="22">
    <source>
        <dbReference type="SAM" id="SignalP"/>
    </source>
</evidence>
<dbReference type="InterPro" id="IPR024171">
    <property type="entry name" value="SRK-like_kinase"/>
</dbReference>
<dbReference type="PROSITE" id="PS50927">
    <property type="entry name" value="BULB_LECTIN"/>
    <property type="match status" value="1"/>
</dbReference>
<keyword evidence="13 21" id="KW-0472">Membrane</keyword>
<dbReference type="SMART" id="SM00108">
    <property type="entry name" value="B_lectin"/>
    <property type="match status" value="1"/>
</dbReference>
<evidence type="ECO:0000256" key="1">
    <source>
        <dbReference type="ARBA" id="ARBA00004251"/>
    </source>
</evidence>
<dbReference type="InterPro" id="IPR000719">
    <property type="entry name" value="Prot_kinase_dom"/>
</dbReference>
<keyword evidence="11 19" id="KW-0067">ATP-binding</keyword>
<dbReference type="PROSITE" id="PS50026">
    <property type="entry name" value="EGF_3"/>
    <property type="match status" value="1"/>
</dbReference>
<evidence type="ECO:0000256" key="7">
    <source>
        <dbReference type="ARBA" id="ARBA00022729"/>
    </source>
</evidence>
<dbReference type="SMART" id="SM00473">
    <property type="entry name" value="PAN_AP"/>
    <property type="match status" value="1"/>
</dbReference>
<dbReference type="PROSITE" id="PS50948">
    <property type="entry name" value="PAN"/>
    <property type="match status" value="1"/>
</dbReference>
<keyword evidence="2" id="KW-1003">Cell membrane</keyword>
<dbReference type="CDD" id="cd01098">
    <property type="entry name" value="PAN_AP_plant"/>
    <property type="match status" value="1"/>
</dbReference>
<dbReference type="GO" id="GO:0005524">
    <property type="term" value="F:ATP binding"/>
    <property type="evidence" value="ECO:0007669"/>
    <property type="project" value="UniProtKB-KW"/>
</dbReference>
<evidence type="ECO:0000256" key="18">
    <source>
        <dbReference type="ARBA" id="ARBA00048679"/>
    </source>
</evidence>
<feature type="domain" description="Bulb-type lectin" evidence="25">
    <location>
        <begin position="31"/>
        <end position="155"/>
    </location>
</feature>
<dbReference type="CDD" id="cd14066">
    <property type="entry name" value="STKc_IRAK"/>
    <property type="match status" value="1"/>
</dbReference>
<evidence type="ECO:0000256" key="11">
    <source>
        <dbReference type="ARBA" id="ARBA00022840"/>
    </source>
</evidence>
<keyword evidence="7 22" id="KW-0732">Signal</keyword>
<dbReference type="Pfam" id="PF11883">
    <property type="entry name" value="DUF3403"/>
    <property type="match status" value="1"/>
</dbReference>
<dbReference type="InterPro" id="IPR011009">
    <property type="entry name" value="Kinase-like_dom_sf"/>
</dbReference>
<keyword evidence="6 21" id="KW-0812">Transmembrane</keyword>
<dbReference type="GO" id="GO:0030246">
    <property type="term" value="F:carbohydrate binding"/>
    <property type="evidence" value="ECO:0007669"/>
    <property type="project" value="UniProtKB-KW"/>
</dbReference>
<dbReference type="FunFam" id="1.10.510.10:FF:000467">
    <property type="entry name" value="Liguleless narrow1"/>
    <property type="match status" value="1"/>
</dbReference>
<comment type="similarity">
    <text evidence="19">Belongs to the protein kinase superfamily. Ser/Thr protein kinase family.</text>
</comment>
<proteinExistence type="inferred from homology"/>
<reference evidence="27" key="1">
    <citation type="submission" date="2019-09" db="EMBL/GenBank/DDBJ databases">
        <title>Draft genome information of white flower Hibiscus syriacus.</title>
        <authorList>
            <person name="Kim Y.-M."/>
        </authorList>
    </citation>
    <scope>NUCLEOTIDE SEQUENCE [LARGE SCALE GENOMIC DNA]</scope>
    <source>
        <strain evidence="27">YM2019G1</strain>
    </source>
</reference>
<comment type="caution">
    <text evidence="27">The sequence shown here is derived from an EMBL/GenBank/DDBJ whole genome shotgun (WGS) entry which is preliminary data.</text>
</comment>
<dbReference type="GO" id="GO:0005886">
    <property type="term" value="C:plasma membrane"/>
    <property type="evidence" value="ECO:0007669"/>
    <property type="project" value="UniProtKB-SubCell"/>
</dbReference>
<evidence type="ECO:0000256" key="5">
    <source>
        <dbReference type="ARBA" id="ARBA00022679"/>
    </source>
</evidence>
<evidence type="ECO:0000256" key="17">
    <source>
        <dbReference type="ARBA" id="ARBA00047899"/>
    </source>
</evidence>
<evidence type="ECO:0000259" key="25">
    <source>
        <dbReference type="PROSITE" id="PS50927"/>
    </source>
</evidence>
<feature type="domain" description="Apple" evidence="26">
    <location>
        <begin position="350"/>
        <end position="432"/>
    </location>
</feature>
<evidence type="ECO:0000256" key="20">
    <source>
        <dbReference type="PROSITE-ProRule" id="PRU00076"/>
    </source>
</evidence>
<dbReference type="AlphaFoldDB" id="A0A6A2Z4G9"/>
<comment type="caution">
    <text evidence="20">Lacks conserved residue(s) required for the propagation of feature annotation.</text>
</comment>
<evidence type="ECO:0000256" key="10">
    <source>
        <dbReference type="ARBA" id="ARBA00022777"/>
    </source>
</evidence>
<dbReference type="InterPro" id="IPR021820">
    <property type="entry name" value="S-locus_recpt_kinase_C"/>
</dbReference>
<evidence type="ECO:0000256" key="21">
    <source>
        <dbReference type="SAM" id="Phobius"/>
    </source>
</evidence>
<keyword evidence="15" id="KW-0675">Receptor</keyword>
<organism evidence="27 28">
    <name type="scientific">Hibiscus syriacus</name>
    <name type="common">Rose of Sharon</name>
    <dbReference type="NCBI Taxonomy" id="106335"/>
    <lineage>
        <taxon>Eukaryota</taxon>
        <taxon>Viridiplantae</taxon>
        <taxon>Streptophyta</taxon>
        <taxon>Embryophyta</taxon>
        <taxon>Tracheophyta</taxon>
        <taxon>Spermatophyta</taxon>
        <taxon>Magnoliopsida</taxon>
        <taxon>eudicotyledons</taxon>
        <taxon>Gunneridae</taxon>
        <taxon>Pentapetalae</taxon>
        <taxon>rosids</taxon>
        <taxon>malvids</taxon>
        <taxon>Malvales</taxon>
        <taxon>Malvaceae</taxon>
        <taxon>Malvoideae</taxon>
        <taxon>Hibiscus</taxon>
    </lineage>
</organism>
<evidence type="ECO:0000256" key="2">
    <source>
        <dbReference type="ARBA" id="ARBA00022475"/>
    </source>
</evidence>
<evidence type="ECO:0000259" key="24">
    <source>
        <dbReference type="PROSITE" id="PS50026"/>
    </source>
</evidence>
<evidence type="ECO:0000256" key="15">
    <source>
        <dbReference type="ARBA" id="ARBA00023170"/>
    </source>
</evidence>
<evidence type="ECO:0000259" key="26">
    <source>
        <dbReference type="PROSITE" id="PS50948"/>
    </source>
</evidence>
<evidence type="ECO:0000256" key="8">
    <source>
        <dbReference type="ARBA" id="ARBA00022734"/>
    </source>
</evidence>
<dbReference type="GO" id="GO:0048544">
    <property type="term" value="P:recognition of pollen"/>
    <property type="evidence" value="ECO:0007669"/>
    <property type="project" value="InterPro"/>
</dbReference>
<dbReference type="CDD" id="cd00028">
    <property type="entry name" value="B_lectin"/>
    <property type="match status" value="1"/>
</dbReference>
<dbReference type="InterPro" id="IPR001245">
    <property type="entry name" value="Ser-Thr/Tyr_kinase_cat_dom"/>
</dbReference>
<keyword evidence="9 19" id="KW-0547">Nucleotide-binding</keyword>
<dbReference type="SMART" id="SM00220">
    <property type="entry name" value="S_TKc"/>
    <property type="match status" value="1"/>
</dbReference>
<dbReference type="InterPro" id="IPR036426">
    <property type="entry name" value="Bulb-type_lectin_dom_sf"/>
</dbReference>
<dbReference type="InterPro" id="IPR000742">
    <property type="entry name" value="EGF"/>
</dbReference>
<accession>A0A6A2Z4G9</accession>
<feature type="signal peptide" evidence="22">
    <location>
        <begin position="1"/>
        <end position="30"/>
    </location>
</feature>
<keyword evidence="4 20" id="KW-0245">EGF-like domain</keyword>
<dbReference type="Pfam" id="PF00954">
    <property type="entry name" value="S_locus_glycop"/>
    <property type="match status" value="1"/>
</dbReference>
<dbReference type="EMBL" id="VEPZ02001220">
    <property type="protein sequence ID" value="KAE8686260.1"/>
    <property type="molecule type" value="Genomic_DNA"/>
</dbReference>
<dbReference type="PANTHER" id="PTHR27002">
    <property type="entry name" value="RECEPTOR-LIKE SERINE/THREONINE-PROTEIN KINASE SD1-8"/>
    <property type="match status" value="1"/>
</dbReference>
<keyword evidence="8" id="KW-0430">Lectin</keyword>
<keyword evidence="16" id="KW-0325">Glycoprotein</keyword>
<name>A0A6A2Z4G9_HIBSY</name>
<dbReference type="Pfam" id="PF01453">
    <property type="entry name" value="B_lectin"/>
    <property type="match status" value="1"/>
</dbReference>
<evidence type="ECO:0000256" key="4">
    <source>
        <dbReference type="ARBA" id="ARBA00022536"/>
    </source>
</evidence>
<dbReference type="PANTHER" id="PTHR27002:SF1095">
    <property type="entry name" value="G-TYPE LECTIN S-RECEPTOR-LIKE SERINE_THREONINE-PROTEIN KINASE RKS1"/>
    <property type="match status" value="1"/>
</dbReference>
<evidence type="ECO:0000256" key="13">
    <source>
        <dbReference type="ARBA" id="ARBA00023136"/>
    </source>
</evidence>
<keyword evidence="10 19" id="KW-0418">Kinase</keyword>
<dbReference type="Gene3D" id="2.90.10.10">
    <property type="entry name" value="Bulb-type lectin domain"/>
    <property type="match status" value="1"/>
</dbReference>
<feature type="chain" id="PRO_5025463739" description="Receptor-like serine/threonine-protein kinase" evidence="22">
    <location>
        <begin position="31"/>
        <end position="842"/>
    </location>
</feature>
<comment type="subcellular location">
    <subcellularLocation>
        <location evidence="1">Cell membrane</location>
        <topology evidence="1">Single-pass type I membrane protein</topology>
    </subcellularLocation>
</comment>
<comment type="catalytic activity">
    <reaction evidence="18 19">
        <text>L-seryl-[protein] + ATP = O-phospho-L-seryl-[protein] + ADP + H(+)</text>
        <dbReference type="Rhea" id="RHEA:17989"/>
        <dbReference type="Rhea" id="RHEA-COMP:9863"/>
        <dbReference type="Rhea" id="RHEA-COMP:11604"/>
        <dbReference type="ChEBI" id="CHEBI:15378"/>
        <dbReference type="ChEBI" id="CHEBI:29999"/>
        <dbReference type="ChEBI" id="CHEBI:30616"/>
        <dbReference type="ChEBI" id="CHEBI:83421"/>
        <dbReference type="ChEBI" id="CHEBI:456216"/>
        <dbReference type="EC" id="2.7.11.1"/>
    </reaction>
</comment>
<dbReference type="InterPro" id="IPR003609">
    <property type="entry name" value="Pan_app"/>
</dbReference>
<dbReference type="SUPFAM" id="SSF56112">
    <property type="entry name" value="Protein kinase-like (PK-like)"/>
    <property type="match status" value="1"/>
</dbReference>
<evidence type="ECO:0000256" key="6">
    <source>
        <dbReference type="ARBA" id="ARBA00022692"/>
    </source>
</evidence>
<gene>
    <name evidence="27" type="ORF">F3Y22_tig00111070pilonHSYRG00059</name>
</gene>
<feature type="domain" description="EGF-like" evidence="24">
    <location>
        <begin position="292"/>
        <end position="330"/>
    </location>
</feature>
<evidence type="ECO:0000256" key="14">
    <source>
        <dbReference type="ARBA" id="ARBA00023157"/>
    </source>
</evidence>
<evidence type="ECO:0000313" key="28">
    <source>
        <dbReference type="Proteomes" id="UP000436088"/>
    </source>
</evidence>
<keyword evidence="5 19" id="KW-0808">Transferase</keyword>
<protein>
    <recommendedName>
        <fullName evidence="19">Receptor-like serine/threonine-protein kinase</fullName>
        <ecNumber evidence="19">2.7.11.1</ecNumber>
    </recommendedName>
</protein>
<dbReference type="PIRSF" id="PIRSF000641">
    <property type="entry name" value="SRK"/>
    <property type="match status" value="1"/>
</dbReference>
<evidence type="ECO:0000256" key="9">
    <source>
        <dbReference type="ARBA" id="ARBA00022741"/>
    </source>
</evidence>